<reference evidence="3 4" key="1">
    <citation type="submission" date="2024-09" db="EMBL/GenBank/DDBJ databases">
        <authorList>
            <person name="Sun Q."/>
            <person name="Mori K."/>
        </authorList>
    </citation>
    <scope>NUCLEOTIDE SEQUENCE [LARGE SCALE GENOMIC DNA]</scope>
    <source>
        <strain evidence="3 4">TBRC 4575</strain>
    </source>
</reference>
<evidence type="ECO:0000313" key="3">
    <source>
        <dbReference type="EMBL" id="MFC0424430.1"/>
    </source>
</evidence>
<protein>
    <submittedName>
        <fullName evidence="3">PH domain-containing protein</fullName>
    </submittedName>
</protein>
<dbReference type="Pfam" id="PF14470">
    <property type="entry name" value="bPH_3"/>
    <property type="match status" value="1"/>
</dbReference>
<evidence type="ECO:0000259" key="1">
    <source>
        <dbReference type="Pfam" id="PF09851"/>
    </source>
</evidence>
<proteinExistence type="predicted"/>
<dbReference type="InterPro" id="IPR039519">
    <property type="entry name" value="YokE-like_PH"/>
</dbReference>
<name>A0ABV6K4P6_9LACO</name>
<comment type="caution">
    <text evidence="3">The sequence shown here is derived from an EMBL/GenBank/DDBJ whole genome shotgun (WGS) entry which is preliminary data.</text>
</comment>
<dbReference type="Pfam" id="PF09851">
    <property type="entry name" value="SHOCT"/>
    <property type="match status" value="1"/>
</dbReference>
<sequence>MDLATVQDQLKQAGVTDLFGTKNEVRALPTILTDDEQIVYATSGLVDGNTVLVVLTQTRILFIDKGLLYGIKSTEIPLDMVNGVSYGKGLILGKVAVTNGANTTMIENIEKGNAPILADRIKAMAENYKVNLRNPAATPALDGPDQIRKYKALADDGIITQAEFEAKKAQILGL</sequence>
<dbReference type="Proteomes" id="UP001589855">
    <property type="component" value="Unassembled WGS sequence"/>
</dbReference>
<evidence type="ECO:0000259" key="2">
    <source>
        <dbReference type="Pfam" id="PF14470"/>
    </source>
</evidence>
<organism evidence="3 4">
    <name type="scientific">Lactiplantibacillus plajomi</name>
    <dbReference type="NCBI Taxonomy" id="1457217"/>
    <lineage>
        <taxon>Bacteria</taxon>
        <taxon>Bacillati</taxon>
        <taxon>Bacillota</taxon>
        <taxon>Bacilli</taxon>
        <taxon>Lactobacillales</taxon>
        <taxon>Lactobacillaceae</taxon>
        <taxon>Lactiplantibacillus</taxon>
    </lineage>
</organism>
<dbReference type="RefSeq" id="WP_137645004.1">
    <property type="nucleotide sequence ID" value="NZ_BAABRM010000010.1"/>
</dbReference>
<evidence type="ECO:0000313" key="4">
    <source>
        <dbReference type="Proteomes" id="UP001589855"/>
    </source>
</evidence>
<keyword evidence="4" id="KW-1185">Reference proteome</keyword>
<dbReference type="InterPro" id="IPR018649">
    <property type="entry name" value="SHOCT"/>
</dbReference>
<dbReference type="EMBL" id="JBHLUK010000071">
    <property type="protein sequence ID" value="MFC0424430.1"/>
    <property type="molecule type" value="Genomic_DNA"/>
</dbReference>
<gene>
    <name evidence="3" type="ORF">ACFFGS_09895</name>
</gene>
<accession>A0ABV6K4P6</accession>
<feature type="domain" description="SHOCT" evidence="1">
    <location>
        <begin position="145"/>
        <end position="172"/>
    </location>
</feature>
<feature type="domain" description="YokE-like PH" evidence="2">
    <location>
        <begin position="32"/>
        <end position="122"/>
    </location>
</feature>